<evidence type="ECO:0000313" key="2">
    <source>
        <dbReference type="EMBL" id="KAH8501884.1"/>
    </source>
</evidence>
<dbReference type="InterPro" id="IPR008974">
    <property type="entry name" value="TRAF-like"/>
</dbReference>
<dbReference type="SUPFAM" id="SSF49599">
    <property type="entry name" value="TRAF domain-like"/>
    <property type="match status" value="2"/>
</dbReference>
<keyword evidence="3" id="KW-1185">Reference proteome</keyword>
<protein>
    <recommendedName>
        <fullName evidence="1">MATH domain-containing protein</fullName>
    </recommendedName>
</protein>
<dbReference type="EMBL" id="JACEGQ020000008">
    <property type="protein sequence ID" value="KAH8501884.1"/>
    <property type="molecule type" value="Genomic_DNA"/>
</dbReference>
<organism evidence="2 3">
    <name type="scientific">Populus deltoides</name>
    <name type="common">Eastern poplar</name>
    <name type="synonym">Eastern cottonwood</name>
    <dbReference type="NCBI Taxonomy" id="3696"/>
    <lineage>
        <taxon>Eukaryota</taxon>
        <taxon>Viridiplantae</taxon>
        <taxon>Streptophyta</taxon>
        <taxon>Embryophyta</taxon>
        <taxon>Tracheophyta</taxon>
        <taxon>Spermatophyta</taxon>
        <taxon>Magnoliopsida</taxon>
        <taxon>eudicotyledons</taxon>
        <taxon>Gunneridae</taxon>
        <taxon>Pentapetalae</taxon>
        <taxon>rosids</taxon>
        <taxon>fabids</taxon>
        <taxon>Malpighiales</taxon>
        <taxon>Salicaceae</taxon>
        <taxon>Saliceae</taxon>
        <taxon>Populus</taxon>
    </lineage>
</organism>
<sequence length="217" mass="24498">MPLSDVLALLPRLDAAGKERRFHGLKLECGFDQFIKLSTFNDARYGFLLDDTCVLGAEVFVCGERSRGKGEVLSMKKDPTASKYTWKIVNFSKLDEKRQESQIFSTGDHQWKMVLYPKGKGLGMGTHLSLYLALDLATLPAGCRVYADYTLRLVDQVYNRNNDYNRKAKSWFGASSSENGWSIFFPLSLYQSRDYLFAKDICIIEAEVIVLGSGSPF</sequence>
<feature type="domain" description="MATH" evidence="1">
    <location>
        <begin position="81"/>
        <end position="208"/>
    </location>
</feature>
<dbReference type="PANTHER" id="PTHR46162:SF2">
    <property type="entry name" value="ANKYRIN REPEAT-CONTAINING PROTEIN-RELATED"/>
    <property type="match status" value="1"/>
</dbReference>
<feature type="domain" description="MATH" evidence="1">
    <location>
        <begin position="1"/>
        <end position="59"/>
    </location>
</feature>
<dbReference type="Proteomes" id="UP000807159">
    <property type="component" value="Chromosome 8"/>
</dbReference>
<accession>A0A8T2Y9Q6</accession>
<evidence type="ECO:0000259" key="1">
    <source>
        <dbReference type="PROSITE" id="PS50144"/>
    </source>
</evidence>
<dbReference type="CDD" id="cd00121">
    <property type="entry name" value="MATH"/>
    <property type="match status" value="1"/>
</dbReference>
<dbReference type="PROSITE" id="PS50144">
    <property type="entry name" value="MATH"/>
    <property type="match status" value="2"/>
</dbReference>
<dbReference type="InterPro" id="IPR002083">
    <property type="entry name" value="MATH/TRAF_dom"/>
</dbReference>
<name>A0A8T2Y9Q6_POPDE</name>
<gene>
    <name evidence="2" type="ORF">H0E87_016599</name>
</gene>
<dbReference type="AlphaFoldDB" id="A0A8T2Y9Q6"/>
<dbReference type="Pfam" id="PF22486">
    <property type="entry name" value="MATH_2"/>
    <property type="match status" value="1"/>
</dbReference>
<comment type="caution">
    <text evidence="2">The sequence shown here is derived from an EMBL/GenBank/DDBJ whole genome shotgun (WGS) entry which is preliminary data.</text>
</comment>
<dbReference type="PANTHER" id="PTHR46162">
    <property type="entry name" value="TRAF-LIKE FAMILY PROTEIN"/>
    <property type="match status" value="1"/>
</dbReference>
<dbReference type="SMART" id="SM00061">
    <property type="entry name" value="MATH"/>
    <property type="match status" value="1"/>
</dbReference>
<reference evidence="2" key="1">
    <citation type="journal article" date="2021" name="J. Hered.">
        <title>Genome Assembly of Salicaceae Populus deltoides (Eastern Cottonwood) I-69 Based on Nanopore Sequencing and Hi-C Technologies.</title>
        <authorList>
            <person name="Bai S."/>
            <person name="Wu H."/>
            <person name="Zhang J."/>
            <person name="Pan Z."/>
            <person name="Zhao W."/>
            <person name="Li Z."/>
            <person name="Tong C."/>
        </authorList>
    </citation>
    <scope>NUCLEOTIDE SEQUENCE</scope>
    <source>
        <tissue evidence="2">Leaf</tissue>
    </source>
</reference>
<proteinExistence type="predicted"/>
<dbReference type="Gene3D" id="2.60.210.10">
    <property type="entry name" value="Apoptosis, Tumor Necrosis Factor Receptor Associated Protein 2, Chain A"/>
    <property type="match status" value="2"/>
</dbReference>
<evidence type="ECO:0000313" key="3">
    <source>
        <dbReference type="Proteomes" id="UP000807159"/>
    </source>
</evidence>